<sequence length="640" mass="71388">MRGYCWGVAFLVHRPGIKVKGIQACRRGGEERGEENRGEEGRRGGERRGEQRKGGEERGEENRGGEGRREERRTEEGRGGERRGEQRRGGEERGEENRGGEGRREENRGREGRREERRTEEGRGGERRGEQRRGGEGRGGARREGPENLAKHPHSPHNTHEDGKVCPVLGAVHGKGLYLSVIAKRFLYKGYKPFGKNALKNAADGQMSNLCHSTLNLKGKICTRTCSLQPEHGWGTRPTVGARVGDMAYRRSMGGGHGLQQEHGWRTRPTAGARVGNTAYSRSTGGEHGLQPEHGWGTWPTAGAWVEDTAYSRSTGGVHGLQQEHGWGTWPTAGARVGNTAYSRSTGGGTHFPPTVFPTHQMQVLDNKHMNQVSHHSAERQEAFGVESAALNVPAPLCWEKLLQRPTGNPFSLAVVTRDLNEILSLRSQHKITGTYQTRVTTFLSSLFEWCSPDTLGDIWRRLRDFRLPSKVLRNFYTCTIKSILTGNITVWFGNSTKQDRQALQRVVRSAERITHTELPDLQTIYYKRCQTKARRIVRDPTHPNNRLFSLLRSMAALNAIRAAFSASLKPQEEDGHMENLPGERNTRAGALSRQDNAGSQSTSLEPILSPSSFLPMLKWDLDREIEADRGSQSQSTLPT</sequence>
<feature type="compositionally biased region" description="Basic and acidic residues" evidence="1">
    <location>
        <begin position="27"/>
        <end position="150"/>
    </location>
</feature>
<feature type="region of interest" description="Disordered" evidence="1">
    <location>
        <begin position="25"/>
        <end position="162"/>
    </location>
</feature>
<comment type="caution">
    <text evidence="2">The sequence shown here is derived from an EMBL/GenBank/DDBJ whole genome shotgun (WGS) entry which is preliminary data.</text>
</comment>
<feature type="compositionally biased region" description="Polar residues" evidence="1">
    <location>
        <begin position="594"/>
        <end position="610"/>
    </location>
</feature>
<dbReference type="EMBL" id="JAROKS010000023">
    <property type="protein sequence ID" value="KAK1787241.1"/>
    <property type="molecule type" value="Genomic_DNA"/>
</dbReference>
<protein>
    <submittedName>
        <fullName evidence="2">Uncharacterized protein</fullName>
    </submittedName>
</protein>
<feature type="region of interest" description="Disordered" evidence="1">
    <location>
        <begin position="590"/>
        <end position="610"/>
    </location>
</feature>
<keyword evidence="3" id="KW-1185">Reference proteome</keyword>
<dbReference type="Proteomes" id="UP001239994">
    <property type="component" value="Unassembled WGS sequence"/>
</dbReference>
<dbReference type="AlphaFoldDB" id="A0AAD8YWK0"/>
<accession>A0AAD8YWK0</accession>
<reference evidence="2" key="1">
    <citation type="submission" date="2023-03" db="EMBL/GenBank/DDBJ databases">
        <title>Electrophorus voltai genome.</title>
        <authorList>
            <person name="Bian C."/>
        </authorList>
    </citation>
    <scope>NUCLEOTIDE SEQUENCE</scope>
    <source>
        <strain evidence="2">CB-2022</strain>
        <tissue evidence="2">Muscle</tissue>
    </source>
</reference>
<name>A0AAD8YWK0_9TELE</name>
<gene>
    <name evidence="2" type="ORF">P4O66_002757</name>
</gene>
<proteinExistence type="predicted"/>
<evidence type="ECO:0000256" key="1">
    <source>
        <dbReference type="SAM" id="MobiDB-lite"/>
    </source>
</evidence>
<organism evidence="2 3">
    <name type="scientific">Electrophorus voltai</name>
    <dbReference type="NCBI Taxonomy" id="2609070"/>
    <lineage>
        <taxon>Eukaryota</taxon>
        <taxon>Metazoa</taxon>
        <taxon>Chordata</taxon>
        <taxon>Craniata</taxon>
        <taxon>Vertebrata</taxon>
        <taxon>Euteleostomi</taxon>
        <taxon>Actinopterygii</taxon>
        <taxon>Neopterygii</taxon>
        <taxon>Teleostei</taxon>
        <taxon>Ostariophysi</taxon>
        <taxon>Gymnotiformes</taxon>
        <taxon>Gymnotoidei</taxon>
        <taxon>Gymnotidae</taxon>
        <taxon>Electrophorus</taxon>
    </lineage>
</organism>
<evidence type="ECO:0000313" key="2">
    <source>
        <dbReference type="EMBL" id="KAK1787241.1"/>
    </source>
</evidence>
<evidence type="ECO:0000313" key="3">
    <source>
        <dbReference type="Proteomes" id="UP001239994"/>
    </source>
</evidence>